<gene>
    <name evidence="1" type="ORF">TTHERM_001542772</name>
</gene>
<dbReference type="InParanoid" id="W7XFQ9"/>
<evidence type="ECO:0000313" key="2">
    <source>
        <dbReference type="Proteomes" id="UP000009168"/>
    </source>
</evidence>
<organism evidence="1 2">
    <name type="scientific">Tetrahymena thermophila (strain SB210)</name>
    <dbReference type="NCBI Taxonomy" id="312017"/>
    <lineage>
        <taxon>Eukaryota</taxon>
        <taxon>Sar</taxon>
        <taxon>Alveolata</taxon>
        <taxon>Ciliophora</taxon>
        <taxon>Intramacronucleata</taxon>
        <taxon>Oligohymenophorea</taxon>
        <taxon>Hymenostomatida</taxon>
        <taxon>Tetrahymenina</taxon>
        <taxon>Tetrahymenidae</taxon>
        <taxon>Tetrahymena</taxon>
    </lineage>
</organism>
<reference evidence="2" key="1">
    <citation type="journal article" date="2006" name="PLoS Biol.">
        <title>Macronuclear genome sequence of the ciliate Tetrahymena thermophila, a model eukaryote.</title>
        <authorList>
            <person name="Eisen J.A."/>
            <person name="Coyne R.S."/>
            <person name="Wu M."/>
            <person name="Wu D."/>
            <person name="Thiagarajan M."/>
            <person name="Wortman J.R."/>
            <person name="Badger J.H."/>
            <person name="Ren Q."/>
            <person name="Amedeo P."/>
            <person name="Jones K.M."/>
            <person name="Tallon L.J."/>
            <person name="Delcher A.L."/>
            <person name="Salzberg S.L."/>
            <person name="Silva J.C."/>
            <person name="Haas B.J."/>
            <person name="Majoros W.H."/>
            <person name="Farzad M."/>
            <person name="Carlton J.M."/>
            <person name="Smith R.K. Jr."/>
            <person name="Garg J."/>
            <person name="Pearlman R.E."/>
            <person name="Karrer K.M."/>
            <person name="Sun L."/>
            <person name="Manning G."/>
            <person name="Elde N.C."/>
            <person name="Turkewitz A.P."/>
            <person name="Asai D.J."/>
            <person name="Wilkes D.E."/>
            <person name="Wang Y."/>
            <person name="Cai H."/>
            <person name="Collins K."/>
            <person name="Stewart B.A."/>
            <person name="Lee S.R."/>
            <person name="Wilamowska K."/>
            <person name="Weinberg Z."/>
            <person name="Ruzzo W.L."/>
            <person name="Wloga D."/>
            <person name="Gaertig J."/>
            <person name="Frankel J."/>
            <person name="Tsao C.-C."/>
            <person name="Gorovsky M.A."/>
            <person name="Keeling P.J."/>
            <person name="Waller R.F."/>
            <person name="Patron N.J."/>
            <person name="Cherry J.M."/>
            <person name="Stover N.A."/>
            <person name="Krieger C.J."/>
            <person name="del Toro C."/>
            <person name="Ryder H.F."/>
            <person name="Williamson S.C."/>
            <person name="Barbeau R.A."/>
            <person name="Hamilton E.P."/>
            <person name="Orias E."/>
        </authorList>
    </citation>
    <scope>NUCLEOTIDE SEQUENCE [LARGE SCALE GENOMIC DNA]</scope>
    <source>
        <strain evidence="2">SB210</strain>
    </source>
</reference>
<keyword evidence="2" id="KW-1185">Reference proteome</keyword>
<dbReference type="RefSeq" id="XP_012650759.1">
    <property type="nucleotide sequence ID" value="XM_012795305.1"/>
</dbReference>
<name>W7XFQ9_TETTS</name>
<accession>W7XFQ9</accession>
<sequence length="105" mass="13029">MNNQIFIYLFINSTHKKLNIKIVQSIYFLLFNSMLGKCYWLNITDQLSLKQTIKIFYILWFVFYMLETRQNKTDFFVYYQKDNKHRSEAMQRFVLLPTFEQFRLI</sequence>
<dbReference type="KEGG" id="tet:TTHERM_001542772"/>
<dbReference type="EMBL" id="GG662862">
    <property type="protein sequence ID" value="EWS76707.1"/>
    <property type="molecule type" value="Genomic_DNA"/>
</dbReference>
<dbReference type="AlphaFoldDB" id="W7XFQ9"/>
<dbReference type="Proteomes" id="UP000009168">
    <property type="component" value="Unassembled WGS sequence"/>
</dbReference>
<dbReference type="GeneID" id="24442443"/>
<proteinExistence type="predicted"/>
<protein>
    <submittedName>
        <fullName evidence="1">Uncharacterized protein</fullName>
    </submittedName>
</protein>
<evidence type="ECO:0000313" key="1">
    <source>
        <dbReference type="EMBL" id="EWS76707.1"/>
    </source>
</evidence>